<dbReference type="Gene3D" id="1.10.940.10">
    <property type="entry name" value="NusB-like"/>
    <property type="match status" value="1"/>
</dbReference>
<dbReference type="EMBL" id="CP030280">
    <property type="protein sequence ID" value="AWY99407.1"/>
    <property type="molecule type" value="Genomic_DNA"/>
</dbReference>
<evidence type="ECO:0000313" key="8">
    <source>
        <dbReference type="EMBL" id="AWY99407.1"/>
    </source>
</evidence>
<proteinExistence type="inferred from homology"/>
<dbReference type="HAMAP" id="MF_00073">
    <property type="entry name" value="NusB"/>
    <property type="match status" value="1"/>
</dbReference>
<organism evidence="8 9">
    <name type="scientific">Blautia argi</name>
    <dbReference type="NCBI Taxonomy" id="1912897"/>
    <lineage>
        <taxon>Bacteria</taxon>
        <taxon>Bacillati</taxon>
        <taxon>Bacillota</taxon>
        <taxon>Clostridia</taxon>
        <taxon>Lachnospirales</taxon>
        <taxon>Lachnospiraceae</taxon>
        <taxon>Blautia</taxon>
    </lineage>
</organism>
<dbReference type="InterPro" id="IPR011605">
    <property type="entry name" value="NusB_fam"/>
</dbReference>
<evidence type="ECO:0000256" key="4">
    <source>
        <dbReference type="ARBA" id="ARBA00023015"/>
    </source>
</evidence>
<feature type="domain" description="NusB/RsmB/TIM44" evidence="7">
    <location>
        <begin position="5"/>
        <end position="132"/>
    </location>
</feature>
<dbReference type="InterPro" id="IPR006027">
    <property type="entry name" value="NusB_RsmB_TIM44"/>
</dbReference>
<protein>
    <recommendedName>
        <fullName evidence="6">Transcription antitermination protein NusB</fullName>
    </recommendedName>
    <alternativeName>
        <fullName evidence="6">Antitermination factor NusB</fullName>
    </alternativeName>
</protein>
<keyword evidence="3 6" id="KW-0694">RNA-binding</keyword>
<dbReference type="OrthoDB" id="9811381at2"/>
<gene>
    <name evidence="6 8" type="primary">nusB</name>
    <name evidence="8" type="ORF">DQQ01_06020</name>
</gene>
<keyword evidence="9" id="KW-1185">Reference proteome</keyword>
<dbReference type="PANTHER" id="PTHR11078">
    <property type="entry name" value="N UTILIZATION SUBSTANCE PROTEIN B-RELATED"/>
    <property type="match status" value="1"/>
</dbReference>
<keyword evidence="5 6" id="KW-0804">Transcription</keyword>
<comment type="similarity">
    <text evidence="1 6">Belongs to the NusB family.</text>
</comment>
<dbReference type="KEGG" id="blau:DQQ01_06020"/>
<dbReference type="GO" id="GO:0031564">
    <property type="term" value="P:transcription antitermination"/>
    <property type="evidence" value="ECO:0007669"/>
    <property type="project" value="UniProtKB-KW"/>
</dbReference>
<dbReference type="PANTHER" id="PTHR11078:SF3">
    <property type="entry name" value="ANTITERMINATION NUSB DOMAIN-CONTAINING PROTEIN"/>
    <property type="match status" value="1"/>
</dbReference>
<dbReference type="InterPro" id="IPR035926">
    <property type="entry name" value="NusB-like_sf"/>
</dbReference>
<dbReference type="GO" id="GO:0003723">
    <property type="term" value="F:RNA binding"/>
    <property type="evidence" value="ECO:0007669"/>
    <property type="project" value="UniProtKB-UniRule"/>
</dbReference>
<dbReference type="Proteomes" id="UP000250003">
    <property type="component" value="Chromosome"/>
</dbReference>
<evidence type="ECO:0000256" key="1">
    <source>
        <dbReference type="ARBA" id="ARBA00005952"/>
    </source>
</evidence>
<comment type="function">
    <text evidence="6">Involved in transcription antitermination. Required for transcription of ribosomal RNA (rRNA) genes. Binds specifically to the boxA antiterminator sequence of the ribosomal RNA (rrn) operons.</text>
</comment>
<evidence type="ECO:0000256" key="6">
    <source>
        <dbReference type="HAMAP-Rule" id="MF_00073"/>
    </source>
</evidence>
<evidence type="ECO:0000256" key="5">
    <source>
        <dbReference type="ARBA" id="ARBA00023163"/>
    </source>
</evidence>
<reference evidence="9" key="1">
    <citation type="submission" date="2018-06" db="EMBL/GenBank/DDBJ databases">
        <title>Description of Blautia argi sp. nov., a new anaerobic isolated from dog feces.</title>
        <authorList>
            <person name="Chang Y.-H."/>
            <person name="Paek J."/>
            <person name="Shin Y."/>
        </authorList>
    </citation>
    <scope>NUCLEOTIDE SEQUENCE [LARGE SCALE GENOMIC DNA]</scope>
    <source>
        <strain evidence="9">KCTC 15426</strain>
    </source>
</reference>
<dbReference type="GO" id="GO:0006353">
    <property type="term" value="P:DNA-templated transcription termination"/>
    <property type="evidence" value="ECO:0007669"/>
    <property type="project" value="UniProtKB-UniRule"/>
</dbReference>
<dbReference type="GO" id="GO:0005829">
    <property type="term" value="C:cytosol"/>
    <property type="evidence" value="ECO:0007669"/>
    <property type="project" value="TreeGrafter"/>
</dbReference>
<evidence type="ECO:0000259" key="7">
    <source>
        <dbReference type="Pfam" id="PF01029"/>
    </source>
</evidence>
<dbReference type="SUPFAM" id="SSF48013">
    <property type="entry name" value="NusB-like"/>
    <property type="match status" value="1"/>
</dbReference>
<accession>A0A2Z4UEL8</accession>
<sequence>MGRREMREHIFKLLFLNEFNGSEEMPQQIQLYFDGLEDLSPMEQTYMENKYAKITEKLEELDSILNEKSAGWKTKRMSKVDLNILRLAVYEMKYDEDVPVKVAINEAVEISKSFGGEDSASFVNGILGKIARESL</sequence>
<keyword evidence="2 6" id="KW-0889">Transcription antitermination</keyword>
<dbReference type="NCBIfam" id="TIGR01951">
    <property type="entry name" value="nusB"/>
    <property type="match status" value="1"/>
</dbReference>
<dbReference type="AlphaFoldDB" id="A0A2Z4UEL8"/>
<evidence type="ECO:0000256" key="3">
    <source>
        <dbReference type="ARBA" id="ARBA00022884"/>
    </source>
</evidence>
<name>A0A2Z4UEL8_9FIRM</name>
<evidence type="ECO:0000256" key="2">
    <source>
        <dbReference type="ARBA" id="ARBA00022814"/>
    </source>
</evidence>
<keyword evidence="4 6" id="KW-0805">Transcription regulation</keyword>
<dbReference type="Pfam" id="PF01029">
    <property type="entry name" value="NusB"/>
    <property type="match status" value="1"/>
</dbReference>
<evidence type="ECO:0000313" key="9">
    <source>
        <dbReference type="Proteomes" id="UP000250003"/>
    </source>
</evidence>
<dbReference type="RefSeq" id="WP_111920846.1">
    <property type="nucleotide sequence ID" value="NZ_CAUWHR010000001.1"/>
</dbReference>